<dbReference type="PROSITE" id="PS50828">
    <property type="entry name" value="SMR"/>
    <property type="match status" value="1"/>
</dbReference>
<feature type="region of interest" description="Disordered" evidence="1">
    <location>
        <begin position="351"/>
        <end position="370"/>
    </location>
</feature>
<dbReference type="InterPro" id="IPR055319">
    <property type="entry name" value="At5g58720-like"/>
</dbReference>
<gene>
    <name evidence="3" type="ORF">RchiOBHm_Chr5g0069461</name>
</gene>
<evidence type="ECO:0000313" key="4">
    <source>
        <dbReference type="Proteomes" id="UP000238479"/>
    </source>
</evidence>
<feature type="compositionally biased region" description="Basic residues" evidence="1">
    <location>
        <begin position="1"/>
        <end position="12"/>
    </location>
</feature>
<dbReference type="PANTHER" id="PTHR47676">
    <property type="entry name" value="OS01G0225100 PROTEIN"/>
    <property type="match status" value="1"/>
</dbReference>
<dbReference type="SMART" id="SM00463">
    <property type="entry name" value="SMR"/>
    <property type="match status" value="1"/>
</dbReference>
<feature type="domain" description="Smr" evidence="2">
    <location>
        <begin position="447"/>
        <end position="521"/>
    </location>
</feature>
<reference evidence="3 4" key="1">
    <citation type="journal article" date="2018" name="Nat. Genet.">
        <title>The Rosa genome provides new insights in the design of modern roses.</title>
        <authorList>
            <person name="Bendahmane M."/>
        </authorList>
    </citation>
    <scope>NUCLEOTIDE SEQUENCE [LARGE SCALE GENOMIC DNA]</scope>
    <source>
        <strain evidence="4">cv. Old Blush</strain>
    </source>
</reference>
<proteinExistence type="predicted"/>
<feature type="region of interest" description="Disordered" evidence="1">
    <location>
        <begin position="82"/>
        <end position="103"/>
    </location>
</feature>
<evidence type="ECO:0000313" key="3">
    <source>
        <dbReference type="EMBL" id="PRQ34485.1"/>
    </source>
</evidence>
<evidence type="ECO:0000259" key="2">
    <source>
        <dbReference type="PROSITE" id="PS50828"/>
    </source>
</evidence>
<accession>A0A2P6QJX2</accession>
<dbReference type="InterPro" id="IPR036063">
    <property type="entry name" value="Smr_dom_sf"/>
</dbReference>
<dbReference type="EMBL" id="PDCK01000043">
    <property type="protein sequence ID" value="PRQ34485.1"/>
    <property type="molecule type" value="Genomic_DNA"/>
</dbReference>
<feature type="region of interest" description="Disordered" evidence="1">
    <location>
        <begin position="116"/>
        <end position="140"/>
    </location>
</feature>
<feature type="compositionally biased region" description="Low complexity" evidence="1">
    <location>
        <begin position="117"/>
        <end position="140"/>
    </location>
</feature>
<dbReference type="Gramene" id="PRQ34485">
    <property type="protein sequence ID" value="PRQ34485"/>
    <property type="gene ID" value="RchiOBHm_Chr5g0069461"/>
</dbReference>
<dbReference type="SMART" id="SM01162">
    <property type="entry name" value="DUF1771"/>
    <property type="match status" value="1"/>
</dbReference>
<dbReference type="OrthoDB" id="3231855at2759"/>
<dbReference type="InterPro" id="IPR056254">
    <property type="entry name" value="At5g58720/SDE5-like_UBA-like"/>
</dbReference>
<dbReference type="Pfam" id="PF08590">
    <property type="entry name" value="DUF1771"/>
    <property type="match status" value="1"/>
</dbReference>
<comment type="caution">
    <text evidence="3">The sequence shown here is derived from an EMBL/GenBank/DDBJ whole genome shotgun (WGS) entry which is preliminary data.</text>
</comment>
<sequence length="536" mass="58055">MKKQTRRRRKKSSPADPKPAAPPKDDAEQKAVAALTEAFSSVSVDDAVSALREAKGHPDKAADILVQSLADTSDEPFTSFTSSGVSGFDTGSDEPFTSSMSSGVSGFDTGSDYPFTSSSSSGVSGSDAGSTSGSGSSEGFESGCVQNLVSERGFRNKQKRVVASAGTVSNVLGKEYVRSRMTKLSGLKNGVAAGEEEAEQFLCSMLGDDSELNLAVVRDVLCQCGYDVEKALDCLLEVSSSLSEQPGRSSNYSYKENGRYSTGQFDSLTDRASDCTSYSSEDNIWYSGYAHRNYAEVLASSEAHHPMSPSSTKSNLPQKVLESLFNISKTPEYEPKAMNWKNVVNKLQSLGPEVDGGTSSSAEAKQDTSAKGDEYHAFRVTASQHWDLMKSYYQKAATAYSKGSREHAGYLSEQGRVQTKMAQKADEKASKEIFKARNKDIENMITIDLHGQHVKQAMKLLKIHLLFGTYAQSVQFLRVITGCGSHGLGKSKLKQSVIQLVENEGITWTEENQGVVLIKLGSHTEFNFMDSESDDE</sequence>
<dbReference type="InterPro" id="IPR013899">
    <property type="entry name" value="DUF1771"/>
</dbReference>
<dbReference type="AlphaFoldDB" id="A0A2P6QJX2"/>
<evidence type="ECO:0000256" key="1">
    <source>
        <dbReference type="SAM" id="MobiDB-lite"/>
    </source>
</evidence>
<dbReference type="SUPFAM" id="SSF160443">
    <property type="entry name" value="SMR domain-like"/>
    <property type="match status" value="1"/>
</dbReference>
<dbReference type="PANTHER" id="PTHR47676:SF1">
    <property type="entry name" value="SMR DOMAIN-CONTAINING PROTEIN"/>
    <property type="match status" value="1"/>
</dbReference>
<dbReference type="Proteomes" id="UP000238479">
    <property type="component" value="Chromosome 5"/>
</dbReference>
<feature type="region of interest" description="Disordered" evidence="1">
    <location>
        <begin position="1"/>
        <end position="31"/>
    </location>
</feature>
<organism evidence="3 4">
    <name type="scientific">Rosa chinensis</name>
    <name type="common">China rose</name>
    <dbReference type="NCBI Taxonomy" id="74649"/>
    <lineage>
        <taxon>Eukaryota</taxon>
        <taxon>Viridiplantae</taxon>
        <taxon>Streptophyta</taxon>
        <taxon>Embryophyta</taxon>
        <taxon>Tracheophyta</taxon>
        <taxon>Spermatophyta</taxon>
        <taxon>Magnoliopsida</taxon>
        <taxon>eudicotyledons</taxon>
        <taxon>Gunneridae</taxon>
        <taxon>Pentapetalae</taxon>
        <taxon>rosids</taxon>
        <taxon>fabids</taxon>
        <taxon>Rosales</taxon>
        <taxon>Rosaceae</taxon>
        <taxon>Rosoideae</taxon>
        <taxon>Rosoideae incertae sedis</taxon>
        <taxon>Rosa</taxon>
    </lineage>
</organism>
<dbReference type="Pfam" id="PF24767">
    <property type="entry name" value="UBA_At5g58720"/>
    <property type="match status" value="1"/>
</dbReference>
<dbReference type="InterPro" id="IPR002625">
    <property type="entry name" value="Smr_dom"/>
</dbReference>
<dbReference type="STRING" id="74649.A0A2P6QJX2"/>
<name>A0A2P6QJX2_ROSCH</name>
<dbReference type="Gene3D" id="3.30.1370.110">
    <property type="match status" value="1"/>
</dbReference>
<protein>
    <submittedName>
        <fullName evidence="3">Putative Smr domain-containing protein</fullName>
    </submittedName>
</protein>
<keyword evidence="4" id="KW-1185">Reference proteome</keyword>